<keyword evidence="7" id="KW-0472">Membrane</keyword>
<feature type="region of interest" description="Disordered" evidence="6">
    <location>
        <begin position="114"/>
        <end position="186"/>
    </location>
</feature>
<feature type="transmembrane region" description="Helical" evidence="7">
    <location>
        <begin position="78"/>
        <end position="100"/>
    </location>
</feature>
<dbReference type="InterPro" id="IPR036390">
    <property type="entry name" value="WH_DNA-bd_sf"/>
</dbReference>
<dbReference type="InterPro" id="IPR036388">
    <property type="entry name" value="WH-like_DNA-bd_sf"/>
</dbReference>
<feature type="compositionally biased region" description="Basic and acidic residues" evidence="6">
    <location>
        <begin position="223"/>
        <end position="235"/>
    </location>
</feature>
<dbReference type="SMART" id="SM00843">
    <property type="entry name" value="Ftsk_gamma"/>
    <property type="match status" value="1"/>
</dbReference>
<dbReference type="PANTHER" id="PTHR22683:SF41">
    <property type="entry name" value="DNA TRANSLOCASE FTSK"/>
    <property type="match status" value="1"/>
</dbReference>
<comment type="similarity">
    <text evidence="1">Belongs to the FtsK/SpoIIIE/SftA family.</text>
</comment>
<dbReference type="InterPro" id="IPR027417">
    <property type="entry name" value="P-loop_NTPase"/>
</dbReference>
<feature type="binding site" evidence="5">
    <location>
        <begin position="420"/>
        <end position="427"/>
    </location>
    <ligand>
        <name>ATP</name>
        <dbReference type="ChEBI" id="CHEBI:30616"/>
    </ligand>
</feature>
<evidence type="ECO:0000256" key="5">
    <source>
        <dbReference type="PROSITE-ProRule" id="PRU00289"/>
    </source>
</evidence>
<dbReference type="Gene3D" id="1.10.10.10">
    <property type="entry name" value="Winged helix-like DNA-binding domain superfamily/Winged helix DNA-binding domain"/>
    <property type="match status" value="1"/>
</dbReference>
<gene>
    <name evidence="9" type="ORF">IAD32_04770</name>
</gene>
<evidence type="ECO:0000313" key="10">
    <source>
        <dbReference type="Proteomes" id="UP000886787"/>
    </source>
</evidence>
<reference evidence="9" key="2">
    <citation type="journal article" date="2021" name="PeerJ">
        <title>Extensive microbial diversity within the chicken gut microbiome revealed by metagenomics and culture.</title>
        <authorList>
            <person name="Gilroy R."/>
            <person name="Ravi A."/>
            <person name="Getino M."/>
            <person name="Pursley I."/>
            <person name="Horton D.L."/>
            <person name="Alikhan N.F."/>
            <person name="Baker D."/>
            <person name="Gharbi K."/>
            <person name="Hall N."/>
            <person name="Watson M."/>
            <person name="Adriaenssens E.M."/>
            <person name="Foster-Nyarko E."/>
            <person name="Jarju S."/>
            <person name="Secka A."/>
            <person name="Antonio M."/>
            <person name="Oren A."/>
            <person name="Chaudhuri R.R."/>
            <person name="La Ragione R."/>
            <person name="Hildebrand F."/>
            <person name="Pallen M.J."/>
        </authorList>
    </citation>
    <scope>NUCLEOTIDE SEQUENCE</scope>
    <source>
        <strain evidence="9">ChiSjej1B19-3389</strain>
    </source>
</reference>
<protein>
    <submittedName>
        <fullName evidence="9">DNA translocase FtsK</fullName>
    </submittedName>
</protein>
<feature type="transmembrane region" description="Helical" evidence="7">
    <location>
        <begin position="12"/>
        <end position="30"/>
    </location>
</feature>
<dbReference type="InterPro" id="IPR050206">
    <property type="entry name" value="FtsK/SpoIIIE/SftA"/>
</dbReference>
<comment type="caution">
    <text evidence="9">The sequence shown here is derived from an EMBL/GenBank/DDBJ whole genome shotgun (WGS) entry which is preliminary data.</text>
</comment>
<dbReference type="GO" id="GO:0003677">
    <property type="term" value="F:DNA binding"/>
    <property type="evidence" value="ECO:0007669"/>
    <property type="project" value="UniProtKB-KW"/>
</dbReference>
<evidence type="ECO:0000256" key="7">
    <source>
        <dbReference type="SAM" id="Phobius"/>
    </source>
</evidence>
<dbReference type="SUPFAM" id="SSF46785">
    <property type="entry name" value="Winged helix' DNA-binding domain"/>
    <property type="match status" value="1"/>
</dbReference>
<keyword evidence="4" id="KW-0238">DNA-binding</keyword>
<keyword evidence="7" id="KW-0812">Transmembrane</keyword>
<evidence type="ECO:0000256" key="6">
    <source>
        <dbReference type="SAM" id="MobiDB-lite"/>
    </source>
</evidence>
<dbReference type="Gene3D" id="3.30.980.40">
    <property type="match status" value="1"/>
</dbReference>
<reference evidence="9" key="1">
    <citation type="submission" date="2020-10" db="EMBL/GenBank/DDBJ databases">
        <authorList>
            <person name="Gilroy R."/>
        </authorList>
    </citation>
    <scope>NUCLEOTIDE SEQUENCE</scope>
    <source>
        <strain evidence="9">ChiSjej1B19-3389</strain>
    </source>
</reference>
<accession>A0A9D0ZH73</accession>
<dbReference type="InterPro" id="IPR002543">
    <property type="entry name" value="FtsK_dom"/>
</dbReference>
<feature type="domain" description="FtsK" evidence="8">
    <location>
        <begin position="403"/>
        <end position="618"/>
    </location>
</feature>
<dbReference type="Pfam" id="PF09397">
    <property type="entry name" value="FtsK_gamma"/>
    <property type="match status" value="1"/>
</dbReference>
<dbReference type="Pfam" id="PF01580">
    <property type="entry name" value="FtsK_SpoIIIE"/>
    <property type="match status" value="1"/>
</dbReference>
<dbReference type="Proteomes" id="UP000886787">
    <property type="component" value="Unassembled WGS sequence"/>
</dbReference>
<feature type="transmembrane region" description="Helical" evidence="7">
    <location>
        <begin position="50"/>
        <end position="71"/>
    </location>
</feature>
<evidence type="ECO:0000313" key="9">
    <source>
        <dbReference type="EMBL" id="HIQ80583.1"/>
    </source>
</evidence>
<name>A0A9D0ZH73_9FIRM</name>
<dbReference type="AlphaFoldDB" id="A0A9D0ZH73"/>
<dbReference type="InterPro" id="IPR018541">
    <property type="entry name" value="Ftsk_gamma"/>
</dbReference>
<keyword evidence="3 5" id="KW-0067">ATP-binding</keyword>
<evidence type="ECO:0000256" key="2">
    <source>
        <dbReference type="ARBA" id="ARBA00022741"/>
    </source>
</evidence>
<evidence type="ECO:0000256" key="3">
    <source>
        <dbReference type="ARBA" id="ARBA00022840"/>
    </source>
</evidence>
<evidence type="ECO:0000256" key="1">
    <source>
        <dbReference type="ARBA" id="ARBA00006474"/>
    </source>
</evidence>
<evidence type="ECO:0000259" key="8">
    <source>
        <dbReference type="PROSITE" id="PS50901"/>
    </source>
</evidence>
<organism evidence="9 10">
    <name type="scientific">Candidatus Scatavimonas merdigallinarum</name>
    <dbReference type="NCBI Taxonomy" id="2840914"/>
    <lineage>
        <taxon>Bacteria</taxon>
        <taxon>Bacillati</taxon>
        <taxon>Bacillota</taxon>
        <taxon>Clostridia</taxon>
        <taxon>Eubacteriales</taxon>
        <taxon>Oscillospiraceae</taxon>
        <taxon>Oscillospiraceae incertae sedis</taxon>
        <taxon>Candidatus Scatavimonas</taxon>
    </lineage>
</organism>
<dbReference type="PANTHER" id="PTHR22683">
    <property type="entry name" value="SPORULATION PROTEIN RELATED"/>
    <property type="match status" value="1"/>
</dbReference>
<dbReference type="EMBL" id="DVFW01000024">
    <property type="protein sequence ID" value="HIQ80583.1"/>
    <property type="molecule type" value="Genomic_DNA"/>
</dbReference>
<dbReference type="SUPFAM" id="SSF52540">
    <property type="entry name" value="P-loop containing nucleoside triphosphate hydrolases"/>
    <property type="match status" value="1"/>
</dbReference>
<evidence type="ECO:0000256" key="4">
    <source>
        <dbReference type="ARBA" id="ARBA00023125"/>
    </source>
</evidence>
<feature type="compositionally biased region" description="Basic and acidic residues" evidence="6">
    <location>
        <begin position="255"/>
        <end position="267"/>
    </location>
</feature>
<keyword evidence="7" id="KW-1133">Transmembrane helix</keyword>
<sequence length="779" mass="85290">MEKKVDAKMAGKLSLAIGVIIFASSLVYIWNSVSASGNYFSELGALYTAGTGAAGAGLLSGVLGIPMLLLFGKTGAEILCILALLLCVMFLFGITLKHIFQFLKKPADKVAESVNSAREHSKRRRAEQNRRQEQSAVPPLFERPDFESGAFSVPDITMNGKKHKKTQSGKIDIPIDGSVSKPPEDIDNKRKRLETLLQQTNVHSAAQDAQATEAPMATFAAKKVMEKKRTPRKSDPQQLQPDPQTVPFDIDLPEDDRKRPRENEKGYRFPPVDLLHPNFSSEDSDAFNELQENGQKLVSTLNSFGVQASIINICRGPSVTRFELQPAAGVKISKITNLADDIALNLAANGVRIEAPIPGKAAIGIEVPNKTISMVTMRELIDSKEFKREKSRLTVVLGRDISGNIVVTDLAKMPHLLIAGTTGSGKSVCVNSILLSLLYKGSPDEVRLVLIDPKMVEFSKYKGLPHLLIPVVSDVKKAAGALNWAVSEMLERYKTFAAYNVRDIHAYNSMIERYRKRYANIPADTPREDKPLTDDGLPIPDEPMPQIVIAIDELADLMMAAPNEVEESICRLAQMARAAGMHLVIATQRPSVNVITGVIKANIPSRIALKTSSQVDSRTILDFGGAEKLIGKGDMLFSPVGAPKPLRVQGCYASDEEIENVTGFIKKSYKSEYDESVVEQIEKIASQDLSAAGKDSATSGTADEDRDPMLEEAIKLVVEAGQASTSLLQRRLRLGYARAGRLIDEMEQMGIVGPHEGSKSRQVLMTHQQWLERNNLIGD</sequence>
<feature type="region of interest" description="Disordered" evidence="6">
    <location>
        <begin position="223"/>
        <end position="275"/>
    </location>
</feature>
<proteinExistence type="inferred from homology"/>
<dbReference type="GO" id="GO:0005524">
    <property type="term" value="F:ATP binding"/>
    <property type="evidence" value="ECO:0007669"/>
    <property type="project" value="UniProtKB-UniRule"/>
</dbReference>
<dbReference type="Pfam" id="PF17854">
    <property type="entry name" value="FtsK_alpha"/>
    <property type="match status" value="1"/>
</dbReference>
<keyword evidence="2 5" id="KW-0547">Nucleotide-binding</keyword>
<dbReference type="Gene3D" id="3.40.50.300">
    <property type="entry name" value="P-loop containing nucleotide triphosphate hydrolases"/>
    <property type="match status" value="1"/>
</dbReference>
<dbReference type="InterPro" id="IPR041027">
    <property type="entry name" value="FtsK_alpha"/>
</dbReference>
<dbReference type="PROSITE" id="PS50901">
    <property type="entry name" value="FTSK"/>
    <property type="match status" value="1"/>
</dbReference>
<dbReference type="GO" id="GO:0016020">
    <property type="term" value="C:membrane"/>
    <property type="evidence" value="ECO:0007669"/>
    <property type="project" value="UniProtKB-SubCell"/>
</dbReference>